<organism evidence="1 2">
    <name type="scientific">Collibacillus ludicampi</name>
    <dbReference type="NCBI Taxonomy" id="2771369"/>
    <lineage>
        <taxon>Bacteria</taxon>
        <taxon>Bacillati</taxon>
        <taxon>Bacillota</taxon>
        <taxon>Bacilli</taxon>
        <taxon>Bacillales</taxon>
        <taxon>Alicyclobacillaceae</taxon>
        <taxon>Collibacillus</taxon>
    </lineage>
</organism>
<comment type="caution">
    <text evidence="1">The sequence shown here is derived from an EMBL/GenBank/DDBJ whole genome shotgun (WGS) entry which is preliminary data.</text>
</comment>
<protein>
    <submittedName>
        <fullName evidence="1">Uncharacterized protein</fullName>
    </submittedName>
</protein>
<evidence type="ECO:0000313" key="2">
    <source>
        <dbReference type="Proteomes" id="UP001057291"/>
    </source>
</evidence>
<dbReference type="Proteomes" id="UP001057291">
    <property type="component" value="Unassembled WGS sequence"/>
</dbReference>
<gene>
    <name evidence="1" type="ORF">DNHGIG_18890</name>
</gene>
<reference evidence="1" key="1">
    <citation type="journal article" date="2023" name="Int. J. Syst. Evol. Microbiol.">
        <title>Collibacillus ludicampi gen. nov., sp. nov., a new soil bacterium of the family Alicyclobacillaceae.</title>
        <authorList>
            <person name="Jojima T."/>
            <person name="Ioku Y."/>
            <person name="Fukuta Y."/>
            <person name="Shirasaka N."/>
            <person name="Matsumura Y."/>
            <person name="Mori M."/>
        </authorList>
    </citation>
    <scope>NUCLEOTIDE SEQUENCE</scope>
    <source>
        <strain evidence="1">TP075</strain>
    </source>
</reference>
<dbReference type="EMBL" id="BOQE01000001">
    <property type="protein sequence ID" value="GIM46340.1"/>
    <property type="molecule type" value="Genomic_DNA"/>
</dbReference>
<proteinExistence type="predicted"/>
<evidence type="ECO:0000313" key="1">
    <source>
        <dbReference type="EMBL" id="GIM46340.1"/>
    </source>
</evidence>
<keyword evidence="2" id="KW-1185">Reference proteome</keyword>
<dbReference type="AlphaFoldDB" id="A0AAV4LEP3"/>
<sequence length="136" mass="15758">MIVTLSKLGDSIGSQLLALLCFLEGREQQRGIEIKHELLYHFDFVKNAQSDRKKILRDRGYEAQHPLDELSHSLAGFLDPNQIMDREAALMMLDLLFAYSPIIRNSFSSDALRQYIRFGDPKFLNDIEEEIKTMPR</sequence>
<name>A0AAV4LEP3_9BACL</name>
<accession>A0AAV4LEP3</accession>